<evidence type="ECO:0000256" key="4">
    <source>
        <dbReference type="ARBA" id="ARBA00022544"/>
    </source>
</evidence>
<keyword evidence="3" id="KW-0813">Transport</keyword>
<comment type="similarity">
    <text evidence="2">Belongs to the amino acid-polyamine-organocation (APC) superfamily. Spore germination protein (SGP) (TC 2.A.3.9) family.</text>
</comment>
<name>W4QFP7_9BACI</name>
<keyword evidence="5 8" id="KW-0812">Transmembrane</keyword>
<feature type="transmembrane region" description="Helical" evidence="8">
    <location>
        <begin position="145"/>
        <end position="170"/>
    </location>
</feature>
<dbReference type="EMBL" id="BAUU01000009">
    <property type="protein sequence ID" value="GAE30179.1"/>
    <property type="molecule type" value="Genomic_DNA"/>
</dbReference>
<evidence type="ECO:0000313" key="9">
    <source>
        <dbReference type="EMBL" id="GAE30179.1"/>
    </source>
</evidence>
<dbReference type="GO" id="GO:0009847">
    <property type="term" value="P:spore germination"/>
    <property type="evidence" value="ECO:0007669"/>
    <property type="project" value="InterPro"/>
</dbReference>
<dbReference type="PANTHER" id="PTHR34975:SF2">
    <property type="entry name" value="SPORE GERMINATION PROTEIN A2"/>
    <property type="match status" value="1"/>
</dbReference>
<keyword evidence="6 8" id="KW-1133">Transmembrane helix</keyword>
<evidence type="ECO:0000256" key="1">
    <source>
        <dbReference type="ARBA" id="ARBA00004141"/>
    </source>
</evidence>
<reference evidence="9" key="1">
    <citation type="journal article" date="2014" name="Genome Announc.">
        <title>Draft Genome Sequences of Three Alkaliphilic Bacillus Strains, Bacillus wakoensis JCM 9140T, Bacillus akibai JCM 9157T, and Bacillus hemicellulosilyticus JCM 9152T.</title>
        <authorList>
            <person name="Yuki M."/>
            <person name="Oshima K."/>
            <person name="Suda W."/>
            <person name="Oshida Y."/>
            <person name="Kitamura K."/>
            <person name="Iida T."/>
            <person name="Hattori M."/>
            <person name="Ohkuma M."/>
        </authorList>
    </citation>
    <scope>NUCLEOTIDE SEQUENCE [LARGE SCALE GENOMIC DNA]</scope>
    <source>
        <strain evidence="9">JCM 9152</strain>
    </source>
</reference>
<feature type="transmembrane region" description="Helical" evidence="8">
    <location>
        <begin position="87"/>
        <end position="109"/>
    </location>
</feature>
<keyword evidence="10" id="KW-1185">Reference proteome</keyword>
<sequence length="183" mass="20784">MTGGVIVTKVLLNFFVISMVIPFMRQPNKAVLSSFVGWIIVTILYTLAMFFTLAVFGSKELENLMWPILVLGRLVRIPAEVFQRLDALLLVAWMFAVFTTLYSTFYFAVRAFTELFHGFRQRIVATLLFGVILAISFFPKDVYDMYEVITFVSSFGVCLIIGYPLFLLLVRKVKGSDSVNESS</sequence>
<evidence type="ECO:0000256" key="6">
    <source>
        <dbReference type="ARBA" id="ARBA00022989"/>
    </source>
</evidence>
<keyword evidence="7 8" id="KW-0472">Membrane</keyword>
<protein>
    <submittedName>
        <fullName evidence="9">Spore germination protein</fullName>
    </submittedName>
</protein>
<comment type="caution">
    <text evidence="9">The sequence shown here is derived from an EMBL/GenBank/DDBJ whole genome shotgun (WGS) entry which is preliminary data.</text>
</comment>
<gene>
    <name evidence="9" type="ORF">JCM9152_1576</name>
</gene>
<comment type="subcellular location">
    <subcellularLocation>
        <location evidence="1">Membrane</location>
        <topology evidence="1">Multi-pass membrane protein</topology>
    </subcellularLocation>
</comment>
<evidence type="ECO:0000256" key="3">
    <source>
        <dbReference type="ARBA" id="ARBA00022448"/>
    </source>
</evidence>
<dbReference type="PANTHER" id="PTHR34975">
    <property type="entry name" value="SPORE GERMINATION PROTEIN A2"/>
    <property type="match status" value="1"/>
</dbReference>
<dbReference type="RefSeq" id="WP_035342609.1">
    <property type="nucleotide sequence ID" value="NZ_BAUU01000009.1"/>
</dbReference>
<accession>W4QFP7</accession>
<evidence type="ECO:0000256" key="8">
    <source>
        <dbReference type="SAM" id="Phobius"/>
    </source>
</evidence>
<feature type="transmembrane region" description="Helical" evidence="8">
    <location>
        <begin position="35"/>
        <end position="56"/>
    </location>
</feature>
<dbReference type="InterPro" id="IPR004761">
    <property type="entry name" value="Spore_GerAB"/>
</dbReference>
<organism evidence="9 10">
    <name type="scientific">Halalkalibacter hemicellulosilyticusJCM 9152</name>
    <dbReference type="NCBI Taxonomy" id="1236971"/>
    <lineage>
        <taxon>Bacteria</taxon>
        <taxon>Bacillati</taxon>
        <taxon>Bacillota</taxon>
        <taxon>Bacilli</taxon>
        <taxon>Bacillales</taxon>
        <taxon>Bacillaceae</taxon>
        <taxon>Halalkalibacter</taxon>
    </lineage>
</organism>
<feature type="transmembrane region" description="Helical" evidence="8">
    <location>
        <begin position="121"/>
        <end position="139"/>
    </location>
</feature>
<dbReference type="STRING" id="1236971.JCM9152_1576"/>
<feature type="transmembrane region" description="Helical" evidence="8">
    <location>
        <begin position="6"/>
        <end position="23"/>
    </location>
</feature>
<proteinExistence type="inferred from homology"/>
<evidence type="ECO:0000313" key="10">
    <source>
        <dbReference type="Proteomes" id="UP000018895"/>
    </source>
</evidence>
<dbReference type="GO" id="GO:0016020">
    <property type="term" value="C:membrane"/>
    <property type="evidence" value="ECO:0007669"/>
    <property type="project" value="UniProtKB-SubCell"/>
</dbReference>
<evidence type="ECO:0000256" key="5">
    <source>
        <dbReference type="ARBA" id="ARBA00022692"/>
    </source>
</evidence>
<dbReference type="AlphaFoldDB" id="W4QFP7"/>
<evidence type="ECO:0000256" key="2">
    <source>
        <dbReference type="ARBA" id="ARBA00007998"/>
    </source>
</evidence>
<evidence type="ECO:0000256" key="7">
    <source>
        <dbReference type="ARBA" id="ARBA00023136"/>
    </source>
</evidence>
<dbReference type="Proteomes" id="UP000018895">
    <property type="component" value="Unassembled WGS sequence"/>
</dbReference>
<dbReference type="OrthoDB" id="2661055at2"/>
<dbReference type="Pfam" id="PF03845">
    <property type="entry name" value="Spore_permease"/>
    <property type="match status" value="1"/>
</dbReference>
<keyword evidence="4" id="KW-0309">Germination</keyword>